<evidence type="ECO:0000313" key="1">
    <source>
        <dbReference type="EMBL" id="EDT25086.1"/>
    </source>
</evidence>
<reference evidence="1 2" key="1">
    <citation type="submission" date="2007-07" db="EMBL/GenBank/DDBJ databases">
        <title>Annotation of Clostridium perfringens B str. ATCC 3626.</title>
        <authorList>
            <person name="Paulsen I."/>
            <person name="Sebastian Y."/>
        </authorList>
    </citation>
    <scope>NUCLEOTIDE SEQUENCE [LARGE SCALE GENOMIC DNA]</scope>
    <source>
        <strain evidence="2">B str. ATCC 3626</strain>
    </source>
</reference>
<dbReference type="RefSeq" id="WP_003455514.1">
    <property type="nucleotide sequence ID" value="NZ_ABDV01000002.1"/>
</dbReference>
<evidence type="ECO:0000313" key="2">
    <source>
        <dbReference type="Proteomes" id="UP000004342"/>
    </source>
</evidence>
<accession>A0AAV3BV06</accession>
<sequence length="52" mass="5824">MEEDHLIKQLSHLQKKLPPVIAAKVEKYIPYSRISAVLNIVANAEGTIINIL</sequence>
<organism evidence="1 2">
    <name type="scientific">Clostridium perfringens B str. ATCC 3626</name>
    <dbReference type="NCBI Taxonomy" id="451754"/>
    <lineage>
        <taxon>Bacteria</taxon>
        <taxon>Bacillati</taxon>
        <taxon>Bacillota</taxon>
        <taxon>Clostridia</taxon>
        <taxon>Eubacteriales</taxon>
        <taxon>Clostridiaceae</taxon>
        <taxon>Clostridium</taxon>
    </lineage>
</organism>
<protein>
    <submittedName>
        <fullName evidence="1">Uncharacterized protein</fullName>
    </submittedName>
</protein>
<dbReference type="Proteomes" id="UP000004342">
    <property type="component" value="Unassembled WGS sequence"/>
</dbReference>
<name>A0AAV3BV06_CLOPF</name>
<gene>
    <name evidence="1" type="ORF">AC1_0515</name>
</gene>
<comment type="caution">
    <text evidence="1">The sequence shown here is derived from an EMBL/GenBank/DDBJ whole genome shotgun (WGS) entry which is preliminary data.</text>
</comment>
<dbReference type="EMBL" id="ABDV01000002">
    <property type="protein sequence ID" value="EDT25086.1"/>
    <property type="molecule type" value="Genomic_DNA"/>
</dbReference>
<proteinExistence type="predicted"/>
<dbReference type="AlphaFoldDB" id="A0AAV3BV06"/>